<dbReference type="InterPro" id="IPR011614">
    <property type="entry name" value="Catalase_core"/>
</dbReference>
<dbReference type="Gene3D" id="3.40.50.880">
    <property type="match status" value="1"/>
</dbReference>
<evidence type="ECO:0000313" key="12">
    <source>
        <dbReference type="EMBL" id="KXS12315.1"/>
    </source>
</evidence>
<dbReference type="AlphaFoldDB" id="A0A139A779"/>
<dbReference type="EMBL" id="KQ965789">
    <property type="protein sequence ID" value="KXS12315.1"/>
    <property type="molecule type" value="Genomic_DNA"/>
</dbReference>
<reference evidence="12 13" key="1">
    <citation type="journal article" date="2015" name="Genome Biol. Evol.">
        <title>Phylogenomic analyses indicate that early fungi evolved digesting cell walls of algal ancestors of land plants.</title>
        <authorList>
            <person name="Chang Y."/>
            <person name="Wang S."/>
            <person name="Sekimoto S."/>
            <person name="Aerts A.L."/>
            <person name="Choi C."/>
            <person name="Clum A."/>
            <person name="LaButti K.M."/>
            <person name="Lindquist E.A."/>
            <person name="Yee Ngan C."/>
            <person name="Ohm R.A."/>
            <person name="Salamov A.A."/>
            <person name="Grigoriev I.V."/>
            <person name="Spatafora J.W."/>
            <person name="Berbee M.L."/>
        </authorList>
    </citation>
    <scope>NUCLEOTIDE SEQUENCE [LARGE SCALE GENOMIC DNA]</scope>
    <source>
        <strain evidence="12 13">JEL478</strain>
    </source>
</reference>
<protein>
    <recommendedName>
        <fullName evidence="3">catalase</fullName>
        <ecNumber evidence="3">1.11.1.6</ecNumber>
    </recommendedName>
</protein>
<keyword evidence="7" id="KW-0560">Oxidoreductase</keyword>
<dbReference type="InterPro" id="IPR010582">
    <property type="entry name" value="Catalase_immune_responsive"/>
</dbReference>
<dbReference type="PANTHER" id="PTHR42821">
    <property type="entry name" value="CATALASE"/>
    <property type="match status" value="1"/>
</dbReference>
<dbReference type="InterPro" id="IPR041399">
    <property type="entry name" value="Catalase_large_C"/>
</dbReference>
<gene>
    <name evidence="12" type="ORF">M427DRAFT_398752</name>
</gene>
<dbReference type="EC" id="1.11.1.6" evidence="3"/>
<accession>A0A139A779</accession>
<evidence type="ECO:0000259" key="11">
    <source>
        <dbReference type="SMART" id="SM01060"/>
    </source>
</evidence>
<evidence type="ECO:0000256" key="3">
    <source>
        <dbReference type="ARBA" id="ARBA00012314"/>
    </source>
</evidence>
<dbReference type="GO" id="GO:0042744">
    <property type="term" value="P:hydrogen peroxide catabolic process"/>
    <property type="evidence" value="ECO:0007669"/>
    <property type="project" value="UniProtKB-KW"/>
</dbReference>
<evidence type="ECO:0000256" key="8">
    <source>
        <dbReference type="ARBA" id="ARBA00023004"/>
    </source>
</evidence>
<sequence length="575" mass="62416">MPQASSAHDNFWDFISNTPESLNMAMWILSDRTIPRNFRAMQGFGVHTFILQNAEGKETFVKFHWTPLGGAYSNNFDEAQKLAGKDPDYFRRDLYESIARGDFPEWELGIQTVPIEDEHKFDFDLLDSTKIIPESLVPIQKIGRMILSKVPDEFFTQVEQSAFAVSRVIPGITFSNDPLLQSRIFSYHDTQLHRLGPNFHLLPTNCPALAAVANNQRDGPMQTVIHPSNVNYAPNSLAGNNPKPLSVAKGAYAHSVATPATGGKASGRKIQDRPSEKFGEHVLQAQLFYNSQSPAERQHMISAAWFELGKCTDTEVRKRMVQRFNMVDNGFAREVARGIGVSPPQPANTNDGRSTSGISLDEYLPSSASGRKVAILAMDGVDVESVSAIKATLAGKGVTFDVVSSSLTALSGSDAATKLPVDKTFLTAHSTIYDGLLIPGGAQSATLLQKEGLAIHFVNEAFKHCKPIAAVGSGVDVISATNLPVVGMKNTGSTLSKEAANDNGETITEKAAHFAKDKMTTVLASITPSAVTDSMGLSVNAKDGKEAATDVAERLAEMLKKHRFWARELDPRVPA</sequence>
<dbReference type="SUPFAM" id="SSF56634">
    <property type="entry name" value="Heme-dependent catalase-like"/>
    <property type="match status" value="1"/>
</dbReference>
<dbReference type="Pfam" id="PF18011">
    <property type="entry name" value="Catalase_C"/>
    <property type="match status" value="1"/>
</dbReference>
<evidence type="ECO:0000256" key="7">
    <source>
        <dbReference type="ARBA" id="ARBA00023002"/>
    </source>
</evidence>
<dbReference type="Proteomes" id="UP000070544">
    <property type="component" value="Unassembled WGS sequence"/>
</dbReference>
<dbReference type="Pfam" id="PF06628">
    <property type="entry name" value="Catalase-rel"/>
    <property type="match status" value="1"/>
</dbReference>
<evidence type="ECO:0000256" key="6">
    <source>
        <dbReference type="ARBA" id="ARBA00022723"/>
    </source>
</evidence>
<dbReference type="InterPro" id="IPR043156">
    <property type="entry name" value="Catalase_clade2_helical"/>
</dbReference>
<dbReference type="OrthoDB" id="6880011at2759"/>
<evidence type="ECO:0000256" key="9">
    <source>
        <dbReference type="ARBA" id="ARBA00023324"/>
    </source>
</evidence>
<dbReference type="GO" id="GO:0006979">
    <property type="term" value="P:response to oxidative stress"/>
    <property type="evidence" value="ECO:0007669"/>
    <property type="project" value="InterPro"/>
</dbReference>
<dbReference type="CDD" id="cd03132">
    <property type="entry name" value="GATase1_catalase"/>
    <property type="match status" value="1"/>
</dbReference>
<dbReference type="SMART" id="SM01060">
    <property type="entry name" value="Catalase"/>
    <property type="match status" value="1"/>
</dbReference>
<dbReference type="InterPro" id="IPR029062">
    <property type="entry name" value="Class_I_gatase-like"/>
</dbReference>
<feature type="compositionally biased region" description="Polar residues" evidence="10">
    <location>
        <begin position="347"/>
        <end position="358"/>
    </location>
</feature>
<keyword evidence="13" id="KW-1185">Reference proteome</keyword>
<proteinExistence type="inferred from homology"/>
<dbReference type="OMA" id="TTHMQQW"/>
<keyword evidence="8" id="KW-0408">Iron</keyword>
<keyword evidence="6" id="KW-0479">Metal-binding</keyword>
<evidence type="ECO:0000256" key="2">
    <source>
        <dbReference type="ARBA" id="ARBA00005329"/>
    </source>
</evidence>
<feature type="region of interest" description="Disordered" evidence="10">
    <location>
        <begin position="338"/>
        <end position="359"/>
    </location>
</feature>
<comment type="cofactor">
    <cofactor evidence="1">
        <name>heme</name>
        <dbReference type="ChEBI" id="CHEBI:30413"/>
    </cofactor>
</comment>
<dbReference type="PROSITE" id="PS00437">
    <property type="entry name" value="CATALASE_1"/>
    <property type="match status" value="1"/>
</dbReference>
<dbReference type="InterPro" id="IPR020835">
    <property type="entry name" value="Catalase_sf"/>
</dbReference>
<dbReference type="SUPFAM" id="SSF52317">
    <property type="entry name" value="Class I glutamine amidotransferase-like"/>
    <property type="match status" value="1"/>
</dbReference>
<dbReference type="Gene3D" id="1.20.1370.20">
    <property type="match status" value="1"/>
</dbReference>
<evidence type="ECO:0000256" key="4">
    <source>
        <dbReference type="ARBA" id="ARBA00022559"/>
    </source>
</evidence>
<dbReference type="GO" id="GO:0020037">
    <property type="term" value="F:heme binding"/>
    <property type="evidence" value="ECO:0007669"/>
    <property type="project" value="InterPro"/>
</dbReference>
<evidence type="ECO:0000313" key="13">
    <source>
        <dbReference type="Proteomes" id="UP000070544"/>
    </source>
</evidence>
<dbReference type="STRING" id="1344416.A0A139A779"/>
<feature type="domain" description="Catalase core" evidence="11">
    <location>
        <begin position="1"/>
        <end position="241"/>
    </location>
</feature>
<comment type="similarity">
    <text evidence="2">Belongs to the catalase family.</text>
</comment>
<dbReference type="GO" id="GO:0004096">
    <property type="term" value="F:catalase activity"/>
    <property type="evidence" value="ECO:0007669"/>
    <property type="project" value="UniProtKB-EC"/>
</dbReference>
<keyword evidence="4" id="KW-0575">Peroxidase</keyword>
<dbReference type="InterPro" id="IPR018028">
    <property type="entry name" value="Catalase"/>
</dbReference>
<evidence type="ECO:0000256" key="5">
    <source>
        <dbReference type="ARBA" id="ARBA00022617"/>
    </source>
</evidence>
<keyword evidence="9" id="KW-0376">Hydrogen peroxide</keyword>
<dbReference type="GO" id="GO:0005829">
    <property type="term" value="C:cytosol"/>
    <property type="evidence" value="ECO:0007669"/>
    <property type="project" value="TreeGrafter"/>
</dbReference>
<dbReference type="InterPro" id="IPR002226">
    <property type="entry name" value="Catalase_haem_BS"/>
</dbReference>
<dbReference type="GO" id="GO:0046872">
    <property type="term" value="F:metal ion binding"/>
    <property type="evidence" value="ECO:0007669"/>
    <property type="project" value="UniProtKB-KW"/>
</dbReference>
<evidence type="ECO:0000256" key="1">
    <source>
        <dbReference type="ARBA" id="ARBA00001971"/>
    </source>
</evidence>
<keyword evidence="5" id="KW-0349">Heme</keyword>
<evidence type="ECO:0000256" key="10">
    <source>
        <dbReference type="SAM" id="MobiDB-lite"/>
    </source>
</evidence>
<dbReference type="PROSITE" id="PS51402">
    <property type="entry name" value="CATALASE_3"/>
    <property type="match status" value="1"/>
</dbReference>
<dbReference type="Pfam" id="PF00199">
    <property type="entry name" value="Catalase"/>
    <property type="match status" value="1"/>
</dbReference>
<organism evidence="12 13">
    <name type="scientific">Gonapodya prolifera (strain JEL478)</name>
    <name type="common">Monoblepharis prolifera</name>
    <dbReference type="NCBI Taxonomy" id="1344416"/>
    <lineage>
        <taxon>Eukaryota</taxon>
        <taxon>Fungi</taxon>
        <taxon>Fungi incertae sedis</taxon>
        <taxon>Chytridiomycota</taxon>
        <taxon>Chytridiomycota incertae sedis</taxon>
        <taxon>Monoblepharidomycetes</taxon>
        <taxon>Monoblepharidales</taxon>
        <taxon>Gonapodyaceae</taxon>
        <taxon>Gonapodya</taxon>
    </lineage>
</organism>
<dbReference type="Gene3D" id="2.40.180.10">
    <property type="entry name" value="Catalase core domain"/>
    <property type="match status" value="1"/>
</dbReference>
<dbReference type="PANTHER" id="PTHR42821:SF1">
    <property type="entry name" value="CATALASE-B"/>
    <property type="match status" value="1"/>
</dbReference>
<dbReference type="PRINTS" id="PR00067">
    <property type="entry name" value="CATALASE"/>
</dbReference>
<name>A0A139A779_GONPJ</name>
<dbReference type="InterPro" id="IPR024712">
    <property type="entry name" value="Catalase_clade2"/>
</dbReference>